<sequence>MEEKAETLKTIFQNKSIDDQHYQHLWLETFDYRQNFIKQNITTDLMEQFPVYSNSSMILTDVKLLTGVNLDYSVKEKMNLLSNEICSNNKFLTDMEKSLQYTKQSFCLLDDPIVRYFKREHNVYNAVQMRTLFESTPFEPTPFEPTSFEQRPTRKCKSDEKLDFELLSQETDSSKQKTTRNIRPKRRRQ</sequence>
<proteinExistence type="predicted"/>
<evidence type="ECO:0000256" key="1">
    <source>
        <dbReference type="SAM" id="MobiDB-lite"/>
    </source>
</evidence>
<evidence type="ECO:0000313" key="2">
    <source>
        <dbReference type="EMBL" id="CAF1390962.1"/>
    </source>
</evidence>
<gene>
    <name evidence="2" type="ORF">JXQ802_LOCUS34205</name>
</gene>
<dbReference type="EMBL" id="CAJNOL010001612">
    <property type="protein sequence ID" value="CAF1390962.1"/>
    <property type="molecule type" value="Genomic_DNA"/>
</dbReference>
<dbReference type="AlphaFoldDB" id="A0A815K507"/>
<reference evidence="2" key="1">
    <citation type="submission" date="2021-02" db="EMBL/GenBank/DDBJ databases">
        <authorList>
            <person name="Nowell W R."/>
        </authorList>
    </citation>
    <scope>NUCLEOTIDE SEQUENCE</scope>
</reference>
<organism evidence="2 3">
    <name type="scientific">Rotaria sordida</name>
    <dbReference type="NCBI Taxonomy" id="392033"/>
    <lineage>
        <taxon>Eukaryota</taxon>
        <taxon>Metazoa</taxon>
        <taxon>Spiralia</taxon>
        <taxon>Gnathifera</taxon>
        <taxon>Rotifera</taxon>
        <taxon>Eurotatoria</taxon>
        <taxon>Bdelloidea</taxon>
        <taxon>Philodinida</taxon>
        <taxon>Philodinidae</taxon>
        <taxon>Rotaria</taxon>
    </lineage>
</organism>
<protein>
    <submittedName>
        <fullName evidence="2">Uncharacterized protein</fullName>
    </submittedName>
</protein>
<feature type="region of interest" description="Disordered" evidence="1">
    <location>
        <begin position="167"/>
        <end position="189"/>
    </location>
</feature>
<name>A0A815K507_9BILA</name>
<evidence type="ECO:0000313" key="3">
    <source>
        <dbReference type="Proteomes" id="UP000663870"/>
    </source>
</evidence>
<keyword evidence="3" id="KW-1185">Reference proteome</keyword>
<feature type="compositionally biased region" description="Basic residues" evidence="1">
    <location>
        <begin position="177"/>
        <end position="189"/>
    </location>
</feature>
<dbReference type="Proteomes" id="UP000663870">
    <property type="component" value="Unassembled WGS sequence"/>
</dbReference>
<comment type="caution">
    <text evidence="2">The sequence shown here is derived from an EMBL/GenBank/DDBJ whole genome shotgun (WGS) entry which is preliminary data.</text>
</comment>
<accession>A0A815K507</accession>